<proteinExistence type="predicted"/>
<accession>A0A2M8H9W5</accession>
<organism evidence="3 4">
    <name type="scientific">Aeromonas lusitana</name>
    <dbReference type="NCBI Taxonomy" id="931529"/>
    <lineage>
        <taxon>Bacteria</taxon>
        <taxon>Pseudomonadati</taxon>
        <taxon>Pseudomonadota</taxon>
        <taxon>Gammaproteobacteria</taxon>
        <taxon>Aeromonadales</taxon>
        <taxon>Aeromonadaceae</taxon>
        <taxon>Aeromonas</taxon>
    </lineage>
</organism>
<evidence type="ECO:0000313" key="3">
    <source>
        <dbReference type="EMBL" id="PJC93372.1"/>
    </source>
</evidence>
<reference evidence="3 4" key="1">
    <citation type="submission" date="2017-11" db="EMBL/GenBank/DDBJ databases">
        <title>Draft genome sequence of environmental isolate Aeromonas lusitania sp. nov. MDC 2473.</title>
        <authorList>
            <person name="Colston S.M."/>
            <person name="Navarro A."/>
            <person name="Martinez-Murcia A.J."/>
            <person name="Graf J."/>
        </authorList>
    </citation>
    <scope>NUCLEOTIDE SEQUENCE [LARGE SCALE GENOMIC DNA]</scope>
    <source>
        <strain evidence="3 4">MDC 2473</strain>
    </source>
</reference>
<dbReference type="EMBL" id="PGCP01000013">
    <property type="protein sequence ID" value="PJC93372.1"/>
    <property type="molecule type" value="Genomic_DNA"/>
</dbReference>
<keyword evidence="1" id="KW-0812">Transmembrane</keyword>
<dbReference type="OrthoDB" id="9799090at2"/>
<evidence type="ECO:0000313" key="4">
    <source>
        <dbReference type="Proteomes" id="UP000232060"/>
    </source>
</evidence>
<feature type="transmembrane region" description="Helical" evidence="1">
    <location>
        <begin position="99"/>
        <end position="128"/>
    </location>
</feature>
<feature type="domain" description="Potassium channel" evidence="2">
    <location>
        <begin position="156"/>
        <end position="226"/>
    </location>
</feature>
<name>A0A2M8H9W5_9GAMM</name>
<dbReference type="Pfam" id="PF07885">
    <property type="entry name" value="Ion_trans_2"/>
    <property type="match status" value="1"/>
</dbReference>
<dbReference type="Gene3D" id="1.10.287.70">
    <property type="match status" value="1"/>
</dbReference>
<dbReference type="RefSeq" id="WP_100859635.1">
    <property type="nucleotide sequence ID" value="NZ_PGCP01000013.1"/>
</dbReference>
<gene>
    <name evidence="3" type="ORF">CUC44_09030</name>
</gene>
<dbReference type="SUPFAM" id="SSF81324">
    <property type="entry name" value="Voltage-gated potassium channels"/>
    <property type="match status" value="1"/>
</dbReference>
<feature type="transmembrane region" description="Helical" evidence="1">
    <location>
        <begin position="208"/>
        <end position="228"/>
    </location>
</feature>
<evidence type="ECO:0000259" key="2">
    <source>
        <dbReference type="Pfam" id="PF07885"/>
    </source>
</evidence>
<feature type="transmembrane region" description="Helical" evidence="1">
    <location>
        <begin position="148"/>
        <end position="167"/>
    </location>
</feature>
<keyword evidence="4" id="KW-1185">Reference proteome</keyword>
<protein>
    <recommendedName>
        <fullName evidence="2">Potassium channel domain-containing protein</fullName>
    </recommendedName>
</protein>
<comment type="caution">
    <text evidence="3">The sequence shown here is derived from an EMBL/GenBank/DDBJ whole genome shotgun (WGS) entry which is preliminary data.</text>
</comment>
<keyword evidence="1" id="KW-1133">Transmembrane helix</keyword>
<keyword evidence="1" id="KW-0472">Membrane</keyword>
<dbReference type="Proteomes" id="UP000232060">
    <property type="component" value="Unassembled WGS sequence"/>
</dbReference>
<feature type="transmembrane region" description="Helical" evidence="1">
    <location>
        <begin position="71"/>
        <end position="93"/>
    </location>
</feature>
<evidence type="ECO:0000256" key="1">
    <source>
        <dbReference type="SAM" id="Phobius"/>
    </source>
</evidence>
<dbReference type="AlphaFoldDB" id="A0A2M8H9W5"/>
<sequence>MKKTTFACIKESKRMKNKTLIYDFGVSHEKKIRFIRLWFLRILSPTWWYADHVKKGSNPESRMRGIIARNYSYLFISMLSTLIFGGLFSYGVFHYVPAWLTYSIFLFIYSLPFSRCNEIFLAFIADALDKSEGKVSSSLLSYRERIELALKSYIELILNYSLIYLLIPKEWFNKSFESVLDTIYFSGVTITTLGYGDYSPTHWLPKILIIHEVLVGFTLIIVSFALYVGKAPTEPNL</sequence>
<dbReference type="InterPro" id="IPR013099">
    <property type="entry name" value="K_chnl_dom"/>
</dbReference>